<gene>
    <name evidence="8" type="ORF">BS47DRAFT_1310241</name>
</gene>
<reference evidence="8" key="1">
    <citation type="journal article" date="2020" name="Nat. Commun.">
        <title>Large-scale genome sequencing of mycorrhizal fungi provides insights into the early evolution of symbiotic traits.</title>
        <authorList>
            <person name="Miyauchi S."/>
            <person name="Kiss E."/>
            <person name="Kuo A."/>
            <person name="Drula E."/>
            <person name="Kohler A."/>
            <person name="Sanchez-Garcia M."/>
            <person name="Morin E."/>
            <person name="Andreopoulos B."/>
            <person name="Barry K.W."/>
            <person name="Bonito G."/>
            <person name="Buee M."/>
            <person name="Carver A."/>
            <person name="Chen C."/>
            <person name="Cichocki N."/>
            <person name="Clum A."/>
            <person name="Culley D."/>
            <person name="Crous P.W."/>
            <person name="Fauchery L."/>
            <person name="Girlanda M."/>
            <person name="Hayes R.D."/>
            <person name="Keri Z."/>
            <person name="LaButti K."/>
            <person name="Lipzen A."/>
            <person name="Lombard V."/>
            <person name="Magnuson J."/>
            <person name="Maillard F."/>
            <person name="Murat C."/>
            <person name="Nolan M."/>
            <person name="Ohm R.A."/>
            <person name="Pangilinan J."/>
            <person name="Pereira M.F."/>
            <person name="Perotto S."/>
            <person name="Peter M."/>
            <person name="Pfister S."/>
            <person name="Riley R."/>
            <person name="Sitrit Y."/>
            <person name="Stielow J.B."/>
            <person name="Szollosi G."/>
            <person name="Zifcakova L."/>
            <person name="Stursova M."/>
            <person name="Spatafora J.W."/>
            <person name="Tedersoo L."/>
            <person name="Vaario L.M."/>
            <person name="Yamada A."/>
            <person name="Yan M."/>
            <person name="Wang P."/>
            <person name="Xu J."/>
            <person name="Bruns T."/>
            <person name="Baldrian P."/>
            <person name="Vilgalys R."/>
            <person name="Dunand C."/>
            <person name="Henrissat B."/>
            <person name="Grigoriev I.V."/>
            <person name="Hibbett D."/>
            <person name="Nagy L.G."/>
            <person name="Martin F.M."/>
        </authorList>
    </citation>
    <scope>NUCLEOTIDE SEQUENCE</scope>
    <source>
        <strain evidence="8">UP504</strain>
    </source>
</reference>
<evidence type="ECO:0000313" key="9">
    <source>
        <dbReference type="Proteomes" id="UP000886523"/>
    </source>
</evidence>
<dbReference type="GO" id="GO:0000086">
    <property type="term" value="P:G2/M transition of mitotic cell cycle"/>
    <property type="evidence" value="ECO:0007669"/>
    <property type="project" value="TreeGrafter"/>
</dbReference>
<dbReference type="PROSITE" id="PS50206">
    <property type="entry name" value="RHODANESE_3"/>
    <property type="match status" value="1"/>
</dbReference>
<evidence type="ECO:0000256" key="4">
    <source>
        <dbReference type="ARBA" id="ARBA00022801"/>
    </source>
</evidence>
<dbReference type="InterPro" id="IPR036873">
    <property type="entry name" value="Rhodanese-like_dom_sf"/>
</dbReference>
<evidence type="ECO:0000256" key="1">
    <source>
        <dbReference type="ARBA" id="ARBA00011065"/>
    </source>
</evidence>
<keyword evidence="9" id="KW-1185">Reference proteome</keyword>
<dbReference type="InterPro" id="IPR001763">
    <property type="entry name" value="Rhodanese-like_dom"/>
</dbReference>
<evidence type="ECO:0000256" key="3">
    <source>
        <dbReference type="ARBA" id="ARBA00022618"/>
    </source>
</evidence>
<evidence type="ECO:0000256" key="2">
    <source>
        <dbReference type="ARBA" id="ARBA00013064"/>
    </source>
</evidence>
<keyword evidence="3" id="KW-0132">Cell division</keyword>
<proteinExistence type="inferred from homology"/>
<comment type="caution">
    <text evidence="8">The sequence shown here is derived from an EMBL/GenBank/DDBJ whole genome shotgun (WGS) entry which is preliminary data.</text>
</comment>
<dbReference type="Pfam" id="PF00581">
    <property type="entry name" value="Rhodanese"/>
    <property type="match status" value="1"/>
</dbReference>
<evidence type="ECO:0000313" key="8">
    <source>
        <dbReference type="EMBL" id="KAF9503125.1"/>
    </source>
</evidence>
<evidence type="ECO:0000259" key="7">
    <source>
        <dbReference type="PROSITE" id="PS50206"/>
    </source>
</evidence>
<dbReference type="PANTHER" id="PTHR10828">
    <property type="entry name" value="M-PHASE INDUCER PHOSPHATASE DUAL SPECIFICITY PHOSPHATASE CDC25"/>
    <property type="match status" value="1"/>
</dbReference>
<accession>A0A9P6DM30</accession>
<dbReference type="PANTHER" id="PTHR10828:SF17">
    <property type="entry name" value="PROTEIN-TYROSINE-PHOSPHATASE"/>
    <property type="match status" value="1"/>
</dbReference>
<dbReference type="PRINTS" id="PR00716">
    <property type="entry name" value="MPIPHPHTASE"/>
</dbReference>
<dbReference type="AlphaFoldDB" id="A0A9P6DM30"/>
<keyword evidence="4" id="KW-0378">Hydrolase</keyword>
<dbReference type="EMBL" id="MU129439">
    <property type="protein sequence ID" value="KAF9503125.1"/>
    <property type="molecule type" value="Genomic_DNA"/>
</dbReference>
<organism evidence="8 9">
    <name type="scientific">Hydnum rufescens UP504</name>
    <dbReference type="NCBI Taxonomy" id="1448309"/>
    <lineage>
        <taxon>Eukaryota</taxon>
        <taxon>Fungi</taxon>
        <taxon>Dikarya</taxon>
        <taxon>Basidiomycota</taxon>
        <taxon>Agaricomycotina</taxon>
        <taxon>Agaricomycetes</taxon>
        <taxon>Cantharellales</taxon>
        <taxon>Hydnaceae</taxon>
        <taxon>Hydnum</taxon>
    </lineage>
</organism>
<protein>
    <recommendedName>
        <fullName evidence="2">protein-tyrosine-phosphatase</fullName>
        <ecNumber evidence="2">3.1.3.48</ecNumber>
    </recommendedName>
</protein>
<dbReference type="GO" id="GO:0005737">
    <property type="term" value="C:cytoplasm"/>
    <property type="evidence" value="ECO:0007669"/>
    <property type="project" value="TreeGrafter"/>
</dbReference>
<dbReference type="Gene3D" id="3.40.250.10">
    <property type="entry name" value="Rhodanese-like domain"/>
    <property type="match status" value="1"/>
</dbReference>
<dbReference type="GO" id="GO:0004725">
    <property type="term" value="F:protein tyrosine phosphatase activity"/>
    <property type="evidence" value="ECO:0007669"/>
    <property type="project" value="UniProtKB-EC"/>
</dbReference>
<comment type="similarity">
    <text evidence="1">Belongs to the MPI phosphatase family.</text>
</comment>
<dbReference type="GO" id="GO:0110032">
    <property type="term" value="P:positive regulation of G2/MI transition of meiotic cell cycle"/>
    <property type="evidence" value="ECO:0007669"/>
    <property type="project" value="TreeGrafter"/>
</dbReference>
<dbReference type="SUPFAM" id="SSF52821">
    <property type="entry name" value="Rhodanese/Cell cycle control phosphatase"/>
    <property type="match status" value="1"/>
</dbReference>
<evidence type="ECO:0000256" key="5">
    <source>
        <dbReference type="ARBA" id="ARBA00022912"/>
    </source>
</evidence>
<dbReference type="OrthoDB" id="26523at2759"/>
<sequence length="137" mass="15425">LPGFGDSKADGKILPCHEVREDGLMRITSDTTVVNPLFFVHSCTIWWMPCVIIDCRFEYEHNGGHIPGSVNLNTNDAIEEYLLSSDKPMASRSGDGMRKTILVFHEFRVKRTPTLSVPFPRSIDVLTDSMELAHFVT</sequence>
<dbReference type="GO" id="GO:0051301">
    <property type="term" value="P:cell division"/>
    <property type="evidence" value="ECO:0007669"/>
    <property type="project" value="UniProtKB-KW"/>
</dbReference>
<dbReference type="InterPro" id="IPR000751">
    <property type="entry name" value="MPI_Phosphatase"/>
</dbReference>
<evidence type="ECO:0000256" key="6">
    <source>
        <dbReference type="ARBA" id="ARBA00023306"/>
    </source>
</evidence>
<dbReference type="GO" id="GO:0010971">
    <property type="term" value="P:positive regulation of G2/M transition of mitotic cell cycle"/>
    <property type="evidence" value="ECO:0007669"/>
    <property type="project" value="TreeGrafter"/>
</dbReference>
<dbReference type="Proteomes" id="UP000886523">
    <property type="component" value="Unassembled WGS sequence"/>
</dbReference>
<name>A0A9P6DM30_9AGAM</name>
<feature type="domain" description="Rhodanese" evidence="7">
    <location>
        <begin position="50"/>
        <end position="82"/>
    </location>
</feature>
<dbReference type="EC" id="3.1.3.48" evidence="2"/>
<feature type="non-terminal residue" evidence="8">
    <location>
        <position position="1"/>
    </location>
</feature>
<dbReference type="GO" id="GO:0005634">
    <property type="term" value="C:nucleus"/>
    <property type="evidence" value="ECO:0007669"/>
    <property type="project" value="TreeGrafter"/>
</dbReference>
<keyword evidence="5" id="KW-0904">Protein phosphatase</keyword>
<keyword evidence="6" id="KW-0131">Cell cycle</keyword>